<evidence type="ECO:0000256" key="4">
    <source>
        <dbReference type="ARBA" id="ARBA00023163"/>
    </source>
</evidence>
<evidence type="ECO:0000313" key="7">
    <source>
        <dbReference type="Proteomes" id="UP000681425"/>
    </source>
</evidence>
<evidence type="ECO:0000256" key="2">
    <source>
        <dbReference type="ARBA" id="ARBA00023015"/>
    </source>
</evidence>
<evidence type="ECO:0000313" key="6">
    <source>
        <dbReference type="EMBL" id="QUT06787.1"/>
    </source>
</evidence>
<accession>A0A975KB90</accession>
<organism evidence="6 7">
    <name type="scientific">Sphingobium phenoxybenzoativorans</name>
    <dbReference type="NCBI Taxonomy" id="1592790"/>
    <lineage>
        <taxon>Bacteria</taxon>
        <taxon>Pseudomonadati</taxon>
        <taxon>Pseudomonadota</taxon>
        <taxon>Alphaproteobacteria</taxon>
        <taxon>Sphingomonadales</taxon>
        <taxon>Sphingomonadaceae</taxon>
        <taxon>Sphingobium</taxon>
    </lineage>
</organism>
<dbReference type="InterPro" id="IPR036390">
    <property type="entry name" value="WH_DNA-bd_sf"/>
</dbReference>
<dbReference type="AlphaFoldDB" id="A0A975KB90"/>
<keyword evidence="4" id="KW-0804">Transcription</keyword>
<feature type="domain" description="HTH lysR-type" evidence="5">
    <location>
        <begin position="6"/>
        <end position="63"/>
    </location>
</feature>
<proteinExistence type="inferred from homology"/>
<dbReference type="InterPro" id="IPR036388">
    <property type="entry name" value="WH-like_DNA-bd_sf"/>
</dbReference>
<reference evidence="6" key="1">
    <citation type="submission" date="2021-04" db="EMBL/GenBank/DDBJ databases">
        <title>Isolation of p-tert-butylphenol degrading bacteria Sphingobium phenoxybenzoativorans Tas13 from active sludge.</title>
        <authorList>
            <person name="Li Y."/>
        </authorList>
    </citation>
    <scope>NUCLEOTIDE SEQUENCE</scope>
    <source>
        <strain evidence="6">Tas13</strain>
    </source>
</reference>
<dbReference type="CDD" id="cd05466">
    <property type="entry name" value="PBP2_LTTR_substrate"/>
    <property type="match status" value="1"/>
</dbReference>
<dbReference type="InterPro" id="IPR000847">
    <property type="entry name" value="LysR_HTH_N"/>
</dbReference>
<dbReference type="SUPFAM" id="SSF53850">
    <property type="entry name" value="Periplasmic binding protein-like II"/>
    <property type="match status" value="1"/>
</dbReference>
<evidence type="ECO:0000256" key="3">
    <source>
        <dbReference type="ARBA" id="ARBA00023125"/>
    </source>
</evidence>
<gene>
    <name evidence="6" type="ORF">KFK14_04915</name>
</gene>
<keyword evidence="3" id="KW-0238">DNA-binding</keyword>
<dbReference type="Gene3D" id="3.40.190.10">
    <property type="entry name" value="Periplasmic binding protein-like II"/>
    <property type="match status" value="2"/>
</dbReference>
<dbReference type="PROSITE" id="PS50931">
    <property type="entry name" value="HTH_LYSR"/>
    <property type="match status" value="1"/>
</dbReference>
<dbReference type="SUPFAM" id="SSF46785">
    <property type="entry name" value="Winged helix' DNA-binding domain"/>
    <property type="match status" value="1"/>
</dbReference>
<keyword evidence="2" id="KW-0805">Transcription regulation</keyword>
<dbReference type="KEGG" id="spph:KFK14_04915"/>
<dbReference type="RefSeq" id="WP_212610082.1">
    <property type="nucleotide sequence ID" value="NZ_CP073910.1"/>
</dbReference>
<dbReference type="Pfam" id="PF03466">
    <property type="entry name" value="LysR_substrate"/>
    <property type="match status" value="1"/>
</dbReference>
<evidence type="ECO:0000256" key="1">
    <source>
        <dbReference type="ARBA" id="ARBA00009437"/>
    </source>
</evidence>
<dbReference type="PRINTS" id="PR00039">
    <property type="entry name" value="HTHLYSR"/>
</dbReference>
<keyword evidence="7" id="KW-1185">Reference proteome</keyword>
<evidence type="ECO:0000259" key="5">
    <source>
        <dbReference type="PROSITE" id="PS50931"/>
    </source>
</evidence>
<dbReference type="Gene3D" id="1.10.10.10">
    <property type="entry name" value="Winged helix-like DNA-binding domain superfamily/Winged helix DNA-binding domain"/>
    <property type="match status" value="1"/>
</dbReference>
<dbReference type="EMBL" id="CP073910">
    <property type="protein sequence ID" value="QUT06787.1"/>
    <property type="molecule type" value="Genomic_DNA"/>
</dbReference>
<dbReference type="GO" id="GO:0003700">
    <property type="term" value="F:DNA-binding transcription factor activity"/>
    <property type="evidence" value="ECO:0007669"/>
    <property type="project" value="InterPro"/>
</dbReference>
<dbReference type="PANTHER" id="PTHR30126:SF77">
    <property type="entry name" value="TRANSCRIPTIONAL REGULATORY PROTEIN"/>
    <property type="match status" value="1"/>
</dbReference>
<dbReference type="InterPro" id="IPR005119">
    <property type="entry name" value="LysR_subst-bd"/>
</dbReference>
<dbReference type="GO" id="GO:0000976">
    <property type="term" value="F:transcription cis-regulatory region binding"/>
    <property type="evidence" value="ECO:0007669"/>
    <property type="project" value="TreeGrafter"/>
</dbReference>
<dbReference type="Pfam" id="PF00126">
    <property type="entry name" value="HTH_1"/>
    <property type="match status" value="1"/>
</dbReference>
<sequence>MSINRIGLYHLETLLWIDRLGTFAAAAHRLNTTQPAVSARVREMEAHLGARLFRRQGRTMSFTPAGRQLVRDCGVIWGDVQNMLLRCGGFGEAGGVVRIGAGEIVAASCLPGFLTQLKADMPHVLLELEIDLTANLIQQLLTGRMDIVFAAGPIAHSALKSQPIGSVGLLWLAHPSIAAMVEDEGRAGRIPVWSLASHSPIHGRMRKAIAESKIAGEALNLCNNARTMIDIAKAGGGIGVFPEPMVRSEVAKGELVRLEGMPSAEAVEFHVAMRATDNEPITVRMFEAASLLRLDMTPEAPRLRAEIAPA</sequence>
<protein>
    <submittedName>
        <fullName evidence="6">LysR family transcriptional regulator</fullName>
    </submittedName>
</protein>
<name>A0A975KB90_9SPHN</name>
<comment type="similarity">
    <text evidence="1">Belongs to the LysR transcriptional regulatory family.</text>
</comment>
<dbReference type="PANTHER" id="PTHR30126">
    <property type="entry name" value="HTH-TYPE TRANSCRIPTIONAL REGULATOR"/>
    <property type="match status" value="1"/>
</dbReference>
<dbReference type="Proteomes" id="UP000681425">
    <property type="component" value="Chromosome"/>
</dbReference>